<dbReference type="EMBL" id="AVOT02017749">
    <property type="protein sequence ID" value="MBW0504142.1"/>
    <property type="molecule type" value="Genomic_DNA"/>
</dbReference>
<dbReference type="AlphaFoldDB" id="A0A9Q3DLD8"/>
<comment type="caution">
    <text evidence="2">The sequence shown here is derived from an EMBL/GenBank/DDBJ whole genome shotgun (WGS) entry which is preliminary data.</text>
</comment>
<gene>
    <name evidence="2" type="ORF">O181_043857</name>
</gene>
<dbReference type="Proteomes" id="UP000765509">
    <property type="component" value="Unassembled WGS sequence"/>
</dbReference>
<feature type="compositionally biased region" description="Polar residues" evidence="1">
    <location>
        <begin position="22"/>
        <end position="33"/>
    </location>
</feature>
<feature type="region of interest" description="Disordered" evidence="1">
    <location>
        <begin position="22"/>
        <end position="49"/>
    </location>
</feature>
<proteinExistence type="predicted"/>
<name>A0A9Q3DLD8_9BASI</name>
<protein>
    <submittedName>
        <fullName evidence="2">Uncharacterized protein</fullName>
    </submittedName>
</protein>
<keyword evidence="3" id="KW-1185">Reference proteome</keyword>
<accession>A0A9Q3DLD8</accession>
<dbReference type="OrthoDB" id="1921865at2759"/>
<evidence type="ECO:0000313" key="3">
    <source>
        <dbReference type="Proteomes" id="UP000765509"/>
    </source>
</evidence>
<sequence length="140" mass="15628">MDEYFSDSSISYPQNSSNLAFKTTSEAGSIQDKSSSESPSLPSREIKRSDITHLPKGWVMDTVPEKAPRDITSSIYSSNISYEKRQLFAKAAALFNSNTSRTYLEAISSSSSKDWKRAIDNKIASIEENQVWLPVPIPNE</sequence>
<evidence type="ECO:0000313" key="2">
    <source>
        <dbReference type="EMBL" id="MBW0504142.1"/>
    </source>
</evidence>
<evidence type="ECO:0000256" key="1">
    <source>
        <dbReference type="SAM" id="MobiDB-lite"/>
    </source>
</evidence>
<organism evidence="2 3">
    <name type="scientific">Austropuccinia psidii MF-1</name>
    <dbReference type="NCBI Taxonomy" id="1389203"/>
    <lineage>
        <taxon>Eukaryota</taxon>
        <taxon>Fungi</taxon>
        <taxon>Dikarya</taxon>
        <taxon>Basidiomycota</taxon>
        <taxon>Pucciniomycotina</taxon>
        <taxon>Pucciniomycetes</taxon>
        <taxon>Pucciniales</taxon>
        <taxon>Sphaerophragmiaceae</taxon>
        <taxon>Austropuccinia</taxon>
    </lineage>
</organism>
<reference evidence="2" key="1">
    <citation type="submission" date="2021-03" db="EMBL/GenBank/DDBJ databases">
        <title>Draft genome sequence of rust myrtle Austropuccinia psidii MF-1, a brazilian biotype.</title>
        <authorList>
            <person name="Quecine M.C."/>
            <person name="Pachon D.M.R."/>
            <person name="Bonatelli M.L."/>
            <person name="Correr F.H."/>
            <person name="Franceschini L.M."/>
            <person name="Leite T.F."/>
            <person name="Margarido G.R.A."/>
            <person name="Almeida C.A."/>
            <person name="Ferrarezi J.A."/>
            <person name="Labate C.A."/>
        </authorList>
    </citation>
    <scope>NUCLEOTIDE SEQUENCE</scope>
    <source>
        <strain evidence="2">MF-1</strain>
    </source>
</reference>